<evidence type="ECO:0000313" key="1">
    <source>
        <dbReference type="EMBL" id="EGU85083.1"/>
    </source>
</evidence>
<sequence length="48" mass="5584">MLYIRLKKVPDIMVEEIPLLELCYKFRPCGTKVVGNLRAIRDYIASTL</sequence>
<reference evidence="1" key="1">
    <citation type="journal article" date="2012" name="Mol. Plant Microbe Interact.">
        <title>A highly conserved effector in Fusarium oxysporum is required for full virulence on Arabidopsis.</title>
        <authorList>
            <person name="Thatcher L.F."/>
            <person name="Gardiner D.M."/>
            <person name="Kazan K."/>
            <person name="Manners J."/>
        </authorList>
    </citation>
    <scope>NUCLEOTIDE SEQUENCE [LARGE SCALE GENOMIC DNA]</scope>
    <source>
        <strain evidence="1">Fo5176</strain>
    </source>
</reference>
<accession>F9FDB9</accession>
<proteinExistence type="predicted"/>
<gene>
    <name evidence="1" type="ORF">FOXB_04397</name>
</gene>
<comment type="caution">
    <text evidence="1">The sequence shown here is derived from an EMBL/GenBank/DDBJ whole genome shotgun (WGS) entry which is preliminary data.</text>
</comment>
<protein>
    <submittedName>
        <fullName evidence="1">Uncharacterized protein</fullName>
    </submittedName>
</protein>
<dbReference type="AlphaFoldDB" id="F9FDB9"/>
<organism evidence="1">
    <name type="scientific">Fusarium oxysporum (strain Fo5176)</name>
    <name type="common">Fusarium vascular wilt</name>
    <dbReference type="NCBI Taxonomy" id="660025"/>
    <lineage>
        <taxon>Eukaryota</taxon>
        <taxon>Fungi</taxon>
        <taxon>Dikarya</taxon>
        <taxon>Ascomycota</taxon>
        <taxon>Pezizomycotina</taxon>
        <taxon>Sordariomycetes</taxon>
        <taxon>Hypocreomycetidae</taxon>
        <taxon>Hypocreales</taxon>
        <taxon>Nectriaceae</taxon>
        <taxon>Fusarium</taxon>
        <taxon>Fusarium oxysporum species complex</taxon>
    </lineage>
</organism>
<name>F9FDB9_FUSOF</name>
<dbReference type="EMBL" id="AFQF01001384">
    <property type="protein sequence ID" value="EGU85083.1"/>
    <property type="molecule type" value="Genomic_DNA"/>
</dbReference>